<comment type="caution">
    <text evidence="1">The sequence shown here is derived from an EMBL/GenBank/DDBJ whole genome shotgun (WGS) entry which is preliminary data.</text>
</comment>
<dbReference type="Gene3D" id="3.75.10.10">
    <property type="entry name" value="L-arginine/glycine Amidinotransferase, Chain A"/>
    <property type="match status" value="1"/>
</dbReference>
<gene>
    <name evidence="1" type="primary">ykgA</name>
    <name evidence="1" type="ORF">MACH08_07070</name>
</gene>
<protein>
    <recommendedName>
        <fullName evidence="3">N-Dimethylarginine dimethylaminohydrolase</fullName>
    </recommendedName>
</protein>
<accession>A0ABQ5TDT0</accession>
<reference evidence="1 2" key="1">
    <citation type="submission" date="2023-02" db="EMBL/GenBank/DDBJ databases">
        <title>Oceanobacillus kimchii IFOP_LL358 isolated form Alexandrium catenella lab strain.</title>
        <authorList>
            <person name="Gajardo G."/>
            <person name="Ueki S."/>
            <person name="Maruyama F."/>
        </authorList>
    </citation>
    <scope>NUCLEOTIDE SEQUENCE [LARGE SCALE GENOMIC DNA]</scope>
    <source>
        <strain evidence="1 2">IFOP_LL358</strain>
    </source>
</reference>
<organism evidence="1 2">
    <name type="scientific">Oceanobacillus kimchii</name>
    <dbReference type="NCBI Taxonomy" id="746691"/>
    <lineage>
        <taxon>Bacteria</taxon>
        <taxon>Bacillati</taxon>
        <taxon>Bacillota</taxon>
        <taxon>Bacilli</taxon>
        <taxon>Bacillales</taxon>
        <taxon>Bacillaceae</taxon>
        <taxon>Oceanobacillus</taxon>
    </lineage>
</organism>
<dbReference type="SUPFAM" id="SSF55909">
    <property type="entry name" value="Pentein"/>
    <property type="match status" value="1"/>
</dbReference>
<evidence type="ECO:0008006" key="3">
    <source>
        <dbReference type="Google" id="ProtNLM"/>
    </source>
</evidence>
<dbReference type="Pfam" id="PF19420">
    <property type="entry name" value="DDAH_eukar"/>
    <property type="match status" value="1"/>
</dbReference>
<sequence>MRNTTAMEPISNVYCKNEYDSLHKVITVSPKYMKIKEIINETQSHYADDNIDIQKATTQHHAFINTLKKVGSEVIQLEVDPKLNEQVFTRDIGFVVGDHLFVSHMQREIRKKESIVLKEWLHEEGIPFTSVKSASIEGGDVIVDNEDIWIGQSERTSETAIAELISYLPNNKVHTIPLREDILHLDCIFNVLENGYALIYKDGMDSQSYQIIQQKYKLIEVTEKEQFHMAPNVLSIGSSKIISLPENKRVNNELTKAGFDVIEVDFSEIIKSGGSFRCCTLPISRG</sequence>
<dbReference type="Proteomes" id="UP001275436">
    <property type="component" value="Unassembled WGS sequence"/>
</dbReference>
<dbReference type="PANTHER" id="PTHR47271:SF2">
    <property type="entry name" value="ARGININE DEIMINASE"/>
    <property type="match status" value="1"/>
</dbReference>
<evidence type="ECO:0000313" key="2">
    <source>
        <dbReference type="Proteomes" id="UP001275436"/>
    </source>
</evidence>
<proteinExistence type="predicted"/>
<dbReference type="EMBL" id="BSKO01000001">
    <property type="protein sequence ID" value="GLO64923.1"/>
    <property type="molecule type" value="Genomic_DNA"/>
</dbReference>
<evidence type="ECO:0000313" key="1">
    <source>
        <dbReference type="EMBL" id="GLO64923.1"/>
    </source>
</evidence>
<dbReference type="RefSeq" id="WP_317957720.1">
    <property type="nucleotide sequence ID" value="NZ_BSKO01000001.1"/>
</dbReference>
<dbReference type="PANTHER" id="PTHR47271">
    <property type="entry name" value="ARGININE DEIMINASE"/>
    <property type="match status" value="1"/>
</dbReference>
<keyword evidence="2" id="KW-1185">Reference proteome</keyword>
<name>A0ABQ5TDT0_9BACI</name>